<dbReference type="PANTHER" id="PTHR40758:SF1">
    <property type="entry name" value="CONSERVED PROTEIN"/>
    <property type="match status" value="1"/>
</dbReference>
<dbReference type="Proteomes" id="UP001589718">
    <property type="component" value="Unassembled WGS sequence"/>
</dbReference>
<feature type="domain" description="MDMPI C-terminal" evidence="1">
    <location>
        <begin position="143"/>
        <end position="239"/>
    </location>
</feature>
<evidence type="ECO:0000313" key="4">
    <source>
        <dbReference type="Proteomes" id="UP001589718"/>
    </source>
</evidence>
<dbReference type="SUPFAM" id="SSF109854">
    <property type="entry name" value="DinB/YfiT-like putative metalloenzymes"/>
    <property type="match status" value="1"/>
</dbReference>
<dbReference type="InterPro" id="IPR017517">
    <property type="entry name" value="Maleyloyr_isom"/>
</dbReference>
<dbReference type="RefSeq" id="WP_345225530.1">
    <property type="nucleotide sequence ID" value="NZ_BAAAXE010000013.1"/>
</dbReference>
<accession>A0ABV5P7I8</accession>
<protein>
    <submittedName>
        <fullName evidence="3">Maleylpyruvate isomerase family mycothiol-dependent enzyme</fullName>
    </submittedName>
</protein>
<evidence type="ECO:0000259" key="2">
    <source>
        <dbReference type="Pfam" id="PF11716"/>
    </source>
</evidence>
<dbReference type="GO" id="GO:0016853">
    <property type="term" value="F:isomerase activity"/>
    <property type="evidence" value="ECO:0007669"/>
    <property type="project" value="UniProtKB-KW"/>
</dbReference>
<dbReference type="Pfam" id="PF11716">
    <property type="entry name" value="MDMPI_N"/>
    <property type="match status" value="1"/>
</dbReference>
<dbReference type="PANTHER" id="PTHR40758">
    <property type="entry name" value="CONSERVED PROTEIN"/>
    <property type="match status" value="1"/>
</dbReference>
<comment type="caution">
    <text evidence="3">The sequence shown here is derived from an EMBL/GenBank/DDBJ whole genome shotgun (WGS) entry which is preliminary data.</text>
</comment>
<dbReference type="Pfam" id="PF07398">
    <property type="entry name" value="MDMPI_C"/>
    <property type="match status" value="1"/>
</dbReference>
<dbReference type="InterPro" id="IPR034660">
    <property type="entry name" value="DinB/YfiT-like"/>
</dbReference>
<gene>
    <name evidence="3" type="ORF">ACFFTU_04240</name>
</gene>
<sequence>MNTGEHIESLSREGQLLARSAEVAGTSAEVPTCPGWRVRDLVRHTGMVHRWATEYVTRGHREYRPGAGEPDLDGPELLSWFREGHAGLVAALRGAPADLECWTFLPAPSPLAFWARRQAHETAVHRMDAASAAGCEVGDVPAEFAADGIDELLVAFHARDRSRVRPAKPGTLRIRPTDGPPGTVWTVRLSPDGPPRTVRDDRGPADTELSGSAGALYAVLWNRAPVDAVSLSGNPRLAALWRESSPITWH</sequence>
<dbReference type="EMBL" id="JBHMCR010000003">
    <property type="protein sequence ID" value="MFB9519161.1"/>
    <property type="molecule type" value="Genomic_DNA"/>
</dbReference>
<evidence type="ECO:0000313" key="3">
    <source>
        <dbReference type="EMBL" id="MFB9519161.1"/>
    </source>
</evidence>
<evidence type="ECO:0000259" key="1">
    <source>
        <dbReference type="Pfam" id="PF07398"/>
    </source>
</evidence>
<keyword evidence="4" id="KW-1185">Reference proteome</keyword>
<dbReference type="InterPro" id="IPR024344">
    <property type="entry name" value="MDMPI_metal-binding"/>
</dbReference>
<dbReference type="InterPro" id="IPR010872">
    <property type="entry name" value="MDMPI_C-term_domain"/>
</dbReference>
<keyword evidence="3" id="KW-0413">Isomerase</keyword>
<dbReference type="NCBIfam" id="TIGR03083">
    <property type="entry name" value="maleylpyruvate isomerase family mycothiol-dependent enzyme"/>
    <property type="match status" value="1"/>
</dbReference>
<feature type="domain" description="Mycothiol-dependent maleylpyruvate isomerase metal-binding" evidence="2">
    <location>
        <begin position="13"/>
        <end position="130"/>
    </location>
</feature>
<name>A0ABV5P7I8_STRCM</name>
<organism evidence="3 4">
    <name type="scientific">Streptomyces cremeus</name>
    <dbReference type="NCBI Taxonomy" id="66881"/>
    <lineage>
        <taxon>Bacteria</taxon>
        <taxon>Bacillati</taxon>
        <taxon>Actinomycetota</taxon>
        <taxon>Actinomycetes</taxon>
        <taxon>Kitasatosporales</taxon>
        <taxon>Streptomycetaceae</taxon>
        <taxon>Streptomyces</taxon>
    </lineage>
</organism>
<reference evidence="3 4" key="1">
    <citation type="submission" date="2024-09" db="EMBL/GenBank/DDBJ databases">
        <authorList>
            <person name="Sun Q."/>
            <person name="Mori K."/>
        </authorList>
    </citation>
    <scope>NUCLEOTIDE SEQUENCE [LARGE SCALE GENOMIC DNA]</scope>
    <source>
        <strain evidence="3 4">JCM 4362</strain>
    </source>
</reference>
<proteinExistence type="predicted"/>